<dbReference type="EnsemblPlants" id="OB0290G10020.1">
    <property type="protein sequence ID" value="OB0290G10020.1"/>
    <property type="gene ID" value="OB0290G10020"/>
</dbReference>
<name>J3L8M9_ORYBR</name>
<dbReference type="AlphaFoldDB" id="J3L8M9"/>
<proteinExistence type="predicted"/>
<dbReference type="HOGENOM" id="CLU_3379715_0_0_1"/>
<evidence type="ECO:0000313" key="1">
    <source>
        <dbReference type="EnsemblPlants" id="OB0290G10020.1"/>
    </source>
</evidence>
<dbReference type="Gramene" id="OB0290G10020.1">
    <property type="protein sequence ID" value="OB0290G10020.1"/>
    <property type="gene ID" value="OB0290G10020"/>
</dbReference>
<dbReference type="Proteomes" id="UP000006038">
    <property type="component" value="Unassembled WGS sequence"/>
</dbReference>
<organism evidence="1">
    <name type="scientific">Oryza brachyantha</name>
    <name type="common">malo sina</name>
    <dbReference type="NCBI Taxonomy" id="4533"/>
    <lineage>
        <taxon>Eukaryota</taxon>
        <taxon>Viridiplantae</taxon>
        <taxon>Streptophyta</taxon>
        <taxon>Embryophyta</taxon>
        <taxon>Tracheophyta</taxon>
        <taxon>Spermatophyta</taxon>
        <taxon>Magnoliopsida</taxon>
        <taxon>Liliopsida</taxon>
        <taxon>Poales</taxon>
        <taxon>Poaceae</taxon>
        <taxon>BOP clade</taxon>
        <taxon>Oryzoideae</taxon>
        <taxon>Oryzeae</taxon>
        <taxon>Oryzinae</taxon>
        <taxon>Oryza</taxon>
    </lineage>
</organism>
<evidence type="ECO:0000313" key="2">
    <source>
        <dbReference type="Proteomes" id="UP000006038"/>
    </source>
</evidence>
<protein>
    <submittedName>
        <fullName evidence="1">Uncharacterized protein</fullName>
    </submittedName>
</protein>
<reference evidence="1" key="1">
    <citation type="submission" date="2015-06" db="UniProtKB">
        <authorList>
            <consortium name="EnsemblPlants"/>
        </authorList>
    </citation>
    <scope>IDENTIFICATION</scope>
</reference>
<keyword evidence="2" id="KW-1185">Reference proteome</keyword>
<sequence length="34" mass="3751">REKGQSLASKLGDQSEFVQVDIRNTSMLEEALNG</sequence>
<accession>J3L8M9</accession>